<evidence type="ECO:0000256" key="3">
    <source>
        <dbReference type="ARBA" id="ARBA00022729"/>
    </source>
</evidence>
<accession>A0A6N7YLL9</accession>
<organism evidence="7 8">
    <name type="scientific">Amycolatopsis pithecellobii</name>
    <dbReference type="NCBI Taxonomy" id="664692"/>
    <lineage>
        <taxon>Bacteria</taxon>
        <taxon>Bacillati</taxon>
        <taxon>Actinomycetota</taxon>
        <taxon>Actinomycetes</taxon>
        <taxon>Pseudonocardiales</taxon>
        <taxon>Pseudonocardiaceae</taxon>
        <taxon>Amycolatopsis</taxon>
    </lineage>
</organism>
<evidence type="ECO:0000259" key="6">
    <source>
        <dbReference type="Pfam" id="PF09084"/>
    </source>
</evidence>
<dbReference type="InterPro" id="IPR015168">
    <property type="entry name" value="SsuA/THI5"/>
</dbReference>
<evidence type="ECO:0000256" key="2">
    <source>
        <dbReference type="ARBA" id="ARBA00010742"/>
    </source>
</evidence>
<dbReference type="PANTHER" id="PTHR30024">
    <property type="entry name" value="ALIPHATIC SULFONATES-BINDING PROTEIN-RELATED"/>
    <property type="match status" value="1"/>
</dbReference>
<dbReference type="Pfam" id="PF09084">
    <property type="entry name" value="NMT1"/>
    <property type="match status" value="1"/>
</dbReference>
<gene>
    <name evidence="7" type="ORF">GKO32_02875</name>
</gene>
<feature type="compositionally biased region" description="Polar residues" evidence="4">
    <location>
        <begin position="1"/>
        <end position="16"/>
    </location>
</feature>
<sequence>MRCCGSPQTRRGTSRVSPSRSMRASCRCSSSGCRHRGRRVSKGVNAMEQQNARTDVKRRSKRGALNRFAPIVVFGLAGVLLAACGSAGGSRAAGESVSQLRVGVMNPGPAYALLYWAKAKGYFQNAGLDLTISADGAGMPANFVAGKSDTIYTSQGSSFAAINQGKPVVSIYGTEAGGSGYVVTSDPAVKSPLDCKTVSTGTAGQAIYAWTKQLEKVYKTKWELTQLSGDVSALTANVVGGRTKCAVGSIAYFQAGIQKGQLRVVFDPVDKAKLPADWPILGIEGVFAALPGTLNEKRPAFEKLLKGYNNALTDYLAAQPKDIAQTLIAFDKGFSAIGSVDALALTIEQARPNLSPNRGYIPQNVWPSTLSFYESGGLDFLAKDPGRFDYGKVVDMSVYDAAIGRP</sequence>
<evidence type="ECO:0000313" key="7">
    <source>
        <dbReference type="EMBL" id="MTD52922.1"/>
    </source>
</evidence>
<comment type="caution">
    <text evidence="7">The sequence shown here is derived from an EMBL/GenBank/DDBJ whole genome shotgun (WGS) entry which is preliminary data.</text>
</comment>
<name>A0A6N7YLL9_9PSEU</name>
<dbReference type="Gene3D" id="3.40.190.10">
    <property type="entry name" value="Periplasmic binding protein-like II"/>
    <property type="match status" value="2"/>
</dbReference>
<proteinExistence type="inferred from homology"/>
<dbReference type="Proteomes" id="UP000440096">
    <property type="component" value="Unassembled WGS sequence"/>
</dbReference>
<feature type="domain" description="SsuA/THI5-like" evidence="6">
    <location>
        <begin position="111"/>
        <end position="204"/>
    </location>
</feature>
<keyword evidence="5" id="KW-1133">Transmembrane helix</keyword>
<keyword evidence="5" id="KW-0812">Transmembrane</keyword>
<evidence type="ECO:0000256" key="4">
    <source>
        <dbReference type="SAM" id="MobiDB-lite"/>
    </source>
</evidence>
<feature type="region of interest" description="Disordered" evidence="4">
    <location>
        <begin position="1"/>
        <end position="21"/>
    </location>
</feature>
<evidence type="ECO:0000256" key="1">
    <source>
        <dbReference type="ARBA" id="ARBA00004418"/>
    </source>
</evidence>
<comment type="similarity">
    <text evidence="2">Belongs to the bacterial solute-binding protein SsuA/TauA family.</text>
</comment>
<reference evidence="7 8" key="1">
    <citation type="submission" date="2019-11" db="EMBL/GenBank/DDBJ databases">
        <title>Draft genome of Amycolatopsis RM579.</title>
        <authorList>
            <person name="Duangmal K."/>
            <person name="Mingma R."/>
        </authorList>
    </citation>
    <scope>NUCLEOTIDE SEQUENCE [LARGE SCALE GENOMIC DNA]</scope>
    <source>
        <strain evidence="7 8">RM579</strain>
    </source>
</reference>
<dbReference type="OrthoDB" id="7808807at2"/>
<keyword evidence="3" id="KW-0732">Signal</keyword>
<comment type="subcellular location">
    <subcellularLocation>
        <location evidence="1">Periplasm</location>
    </subcellularLocation>
</comment>
<evidence type="ECO:0000256" key="5">
    <source>
        <dbReference type="SAM" id="Phobius"/>
    </source>
</evidence>
<dbReference type="GO" id="GO:0042597">
    <property type="term" value="C:periplasmic space"/>
    <property type="evidence" value="ECO:0007669"/>
    <property type="project" value="UniProtKB-SubCell"/>
</dbReference>
<protein>
    <recommendedName>
        <fullName evidence="6">SsuA/THI5-like domain-containing protein</fullName>
    </recommendedName>
</protein>
<dbReference type="SUPFAM" id="SSF53850">
    <property type="entry name" value="Periplasmic binding protein-like II"/>
    <property type="match status" value="1"/>
</dbReference>
<evidence type="ECO:0000313" key="8">
    <source>
        <dbReference type="Proteomes" id="UP000440096"/>
    </source>
</evidence>
<keyword evidence="8" id="KW-1185">Reference proteome</keyword>
<feature type="transmembrane region" description="Helical" evidence="5">
    <location>
        <begin position="68"/>
        <end position="89"/>
    </location>
</feature>
<keyword evidence="5" id="KW-0472">Membrane</keyword>
<dbReference type="EMBL" id="WMBA01000003">
    <property type="protein sequence ID" value="MTD52922.1"/>
    <property type="molecule type" value="Genomic_DNA"/>
</dbReference>
<dbReference type="PANTHER" id="PTHR30024:SF47">
    <property type="entry name" value="TAURINE-BINDING PERIPLASMIC PROTEIN"/>
    <property type="match status" value="1"/>
</dbReference>
<dbReference type="AlphaFoldDB" id="A0A6N7YLL9"/>